<dbReference type="EMBL" id="CP023701">
    <property type="protein sequence ID" value="QEU82591.1"/>
    <property type="molecule type" value="Genomic_DNA"/>
</dbReference>
<reference evidence="1 2" key="1">
    <citation type="submission" date="2017-09" db="EMBL/GenBank/DDBJ databases">
        <authorList>
            <person name="Lee N."/>
            <person name="Cho B.-K."/>
        </authorList>
    </citation>
    <scope>NUCLEOTIDE SEQUENCE [LARGE SCALE GENOMIC DNA]</scope>
    <source>
        <strain evidence="1 2">ATCC 27467</strain>
    </source>
</reference>
<proteinExistence type="predicted"/>
<dbReference type="OrthoDB" id="4335331at2"/>
<dbReference type="AlphaFoldDB" id="A0A5P2UYK6"/>
<accession>A0A5P2UYK6</accession>
<gene>
    <name evidence="1" type="ORF">CP968_33990</name>
</gene>
<sequence>MICLLRVPGAAAGVPELFVRGHRGPETVLALELDGPPDAAAAAAVRAAAGAGAGGGPHGPGRLLLCGHGPAAGAAYALARALAGAHRAPGSGGGAVGVVLTGLAGPGDSARALARGLAASTSVRP</sequence>
<keyword evidence="2" id="KW-1185">Reference proteome</keyword>
<protein>
    <submittedName>
        <fullName evidence="1">Uncharacterized protein</fullName>
    </submittedName>
</protein>
<dbReference type="Proteomes" id="UP000326831">
    <property type="component" value="Chromosome"/>
</dbReference>
<evidence type="ECO:0000313" key="2">
    <source>
        <dbReference type="Proteomes" id="UP000326831"/>
    </source>
</evidence>
<organism evidence="1 2">
    <name type="scientific">Streptomyces subrutilus</name>
    <dbReference type="NCBI Taxonomy" id="36818"/>
    <lineage>
        <taxon>Bacteria</taxon>
        <taxon>Bacillati</taxon>
        <taxon>Actinomycetota</taxon>
        <taxon>Actinomycetes</taxon>
        <taxon>Kitasatosporales</taxon>
        <taxon>Streptomycetaceae</taxon>
        <taxon>Streptomyces</taxon>
    </lineage>
</organism>
<dbReference type="RefSeq" id="WP_150521601.1">
    <property type="nucleotide sequence ID" value="NZ_CP023701.1"/>
</dbReference>
<evidence type="ECO:0000313" key="1">
    <source>
        <dbReference type="EMBL" id="QEU82591.1"/>
    </source>
</evidence>
<name>A0A5P2UYK6_9ACTN</name>
<dbReference type="KEGG" id="ssub:CP968_33990"/>